<feature type="region of interest" description="Disordered" evidence="1">
    <location>
        <begin position="68"/>
        <end position="103"/>
    </location>
</feature>
<evidence type="ECO:0000256" key="2">
    <source>
        <dbReference type="SAM" id="Phobius"/>
    </source>
</evidence>
<evidence type="ECO:0000313" key="4">
    <source>
        <dbReference type="Proteomes" id="UP000214880"/>
    </source>
</evidence>
<feature type="compositionally biased region" description="Basic and acidic residues" evidence="1">
    <location>
        <begin position="91"/>
        <end position="103"/>
    </location>
</feature>
<proteinExistence type="predicted"/>
<evidence type="ECO:0000313" key="3">
    <source>
        <dbReference type="EMBL" id="SDL73474.1"/>
    </source>
</evidence>
<gene>
    <name evidence="3" type="ORF">SAMN04488502_101687</name>
</gene>
<feature type="transmembrane region" description="Helical" evidence="2">
    <location>
        <begin position="32"/>
        <end position="58"/>
    </location>
</feature>
<accession>A0A1G9MH72</accession>
<dbReference type="AlphaFoldDB" id="A0A1G9MH72"/>
<organism evidence="3 4">
    <name type="scientific">Dendrosporobacter quercicolus</name>
    <dbReference type="NCBI Taxonomy" id="146817"/>
    <lineage>
        <taxon>Bacteria</taxon>
        <taxon>Bacillati</taxon>
        <taxon>Bacillota</taxon>
        <taxon>Negativicutes</taxon>
        <taxon>Selenomonadales</taxon>
        <taxon>Sporomusaceae</taxon>
        <taxon>Dendrosporobacter</taxon>
    </lineage>
</organism>
<dbReference type="EMBL" id="FNHB01000001">
    <property type="protein sequence ID" value="SDL73474.1"/>
    <property type="molecule type" value="Genomic_DNA"/>
</dbReference>
<keyword evidence="2" id="KW-0812">Transmembrane</keyword>
<dbReference type="RefSeq" id="WP_092068280.1">
    <property type="nucleotide sequence ID" value="NZ_FNHB01000001.1"/>
</dbReference>
<reference evidence="3 4" key="1">
    <citation type="submission" date="2016-10" db="EMBL/GenBank/DDBJ databases">
        <authorList>
            <person name="de Groot N.N."/>
        </authorList>
    </citation>
    <scope>NUCLEOTIDE SEQUENCE [LARGE SCALE GENOMIC DNA]</scope>
    <source>
        <strain evidence="3 4">DSM 1736</strain>
    </source>
</reference>
<keyword evidence="2" id="KW-0472">Membrane</keyword>
<dbReference type="OrthoDB" id="1683241at2"/>
<dbReference type="Proteomes" id="UP000214880">
    <property type="component" value="Unassembled WGS sequence"/>
</dbReference>
<evidence type="ECO:0000256" key="1">
    <source>
        <dbReference type="SAM" id="MobiDB-lite"/>
    </source>
</evidence>
<keyword evidence="4" id="KW-1185">Reference proteome</keyword>
<keyword evidence="2" id="KW-1133">Transmembrane helix</keyword>
<name>A0A1G9MH72_9FIRM</name>
<sequence>MFRLRFAGCLALFVGIATFVISVMNEARPTTILYRSVISVSIFGLLGYLLAGLTGNWLAAKSSNLKSSAEPATHEQDDGEPSGDPAFDPFTPDKFEHISSSKD</sequence>
<dbReference type="STRING" id="146817.SAMN04488502_101687"/>
<protein>
    <submittedName>
        <fullName evidence="3">Uncharacterized protein</fullName>
    </submittedName>
</protein>